<organism evidence="1 2">
    <name type="scientific">Ilyodon furcidens</name>
    <name type="common">goldbreast splitfin</name>
    <dbReference type="NCBI Taxonomy" id="33524"/>
    <lineage>
        <taxon>Eukaryota</taxon>
        <taxon>Metazoa</taxon>
        <taxon>Chordata</taxon>
        <taxon>Craniata</taxon>
        <taxon>Vertebrata</taxon>
        <taxon>Euteleostomi</taxon>
        <taxon>Actinopterygii</taxon>
        <taxon>Neopterygii</taxon>
        <taxon>Teleostei</taxon>
        <taxon>Neoteleostei</taxon>
        <taxon>Acanthomorphata</taxon>
        <taxon>Ovalentaria</taxon>
        <taxon>Atherinomorphae</taxon>
        <taxon>Cyprinodontiformes</taxon>
        <taxon>Goodeidae</taxon>
        <taxon>Ilyodon</taxon>
    </lineage>
</organism>
<gene>
    <name evidence="1" type="ORF">ILYODFUR_027300</name>
</gene>
<dbReference type="Proteomes" id="UP001482620">
    <property type="component" value="Unassembled WGS sequence"/>
</dbReference>
<evidence type="ECO:0000313" key="1">
    <source>
        <dbReference type="EMBL" id="MEQ2226422.1"/>
    </source>
</evidence>
<protein>
    <submittedName>
        <fullName evidence="1">Uncharacterized protein</fullName>
    </submittedName>
</protein>
<proteinExistence type="predicted"/>
<comment type="caution">
    <text evidence="1">The sequence shown here is derived from an EMBL/GenBank/DDBJ whole genome shotgun (WGS) entry which is preliminary data.</text>
</comment>
<name>A0ABV0T2A1_9TELE</name>
<dbReference type="EMBL" id="JAHRIQ010015160">
    <property type="protein sequence ID" value="MEQ2226422.1"/>
    <property type="molecule type" value="Genomic_DNA"/>
</dbReference>
<reference evidence="1 2" key="1">
    <citation type="submission" date="2021-06" db="EMBL/GenBank/DDBJ databases">
        <authorList>
            <person name="Palmer J.M."/>
        </authorList>
    </citation>
    <scope>NUCLEOTIDE SEQUENCE [LARGE SCALE GENOMIC DNA]</scope>
    <source>
        <strain evidence="2">if_2019</strain>
        <tissue evidence="1">Muscle</tissue>
    </source>
</reference>
<accession>A0ABV0T2A1</accession>
<keyword evidence="2" id="KW-1185">Reference proteome</keyword>
<evidence type="ECO:0000313" key="2">
    <source>
        <dbReference type="Proteomes" id="UP001482620"/>
    </source>
</evidence>
<sequence length="110" mass="12143">MYVFNYQAQSYRSRGIISPLTAKPGQKLLLGGGWTLAACQGQGMKHLGYRVIPVAARRRESDAINTKFSAFKTKDILACFLGFSSMIFCPLPGACVHLSASARNLVCRRW</sequence>